<proteinExistence type="predicted"/>
<feature type="compositionally biased region" description="Polar residues" evidence="1">
    <location>
        <begin position="527"/>
        <end position="555"/>
    </location>
</feature>
<feature type="compositionally biased region" description="Pro residues" evidence="1">
    <location>
        <begin position="666"/>
        <end position="681"/>
    </location>
</feature>
<feature type="compositionally biased region" description="Basic and acidic residues" evidence="1">
    <location>
        <begin position="158"/>
        <end position="172"/>
    </location>
</feature>
<feature type="compositionally biased region" description="Low complexity" evidence="1">
    <location>
        <begin position="28"/>
        <end position="37"/>
    </location>
</feature>
<feature type="compositionally biased region" description="Basic and acidic residues" evidence="1">
    <location>
        <begin position="1"/>
        <end position="10"/>
    </location>
</feature>
<dbReference type="PANTHER" id="PTHR37327:SF1">
    <property type="entry name" value="MICROTUBULE INTERACTING AND TRANSPORT DOMAIN-CONTAINING PROTEIN"/>
    <property type="match status" value="1"/>
</dbReference>
<evidence type="ECO:0000313" key="3">
    <source>
        <dbReference type="Proteomes" id="UP001063166"/>
    </source>
</evidence>
<feature type="compositionally biased region" description="Pro residues" evidence="1">
    <location>
        <begin position="394"/>
        <end position="408"/>
    </location>
</feature>
<keyword evidence="3" id="KW-1185">Reference proteome</keyword>
<feature type="compositionally biased region" description="Low complexity" evidence="1">
    <location>
        <begin position="560"/>
        <end position="576"/>
    </location>
</feature>
<feature type="compositionally biased region" description="Low complexity" evidence="1">
    <location>
        <begin position="286"/>
        <end position="306"/>
    </location>
</feature>
<feature type="compositionally biased region" description="Polar residues" evidence="1">
    <location>
        <begin position="646"/>
        <end position="664"/>
    </location>
</feature>
<sequence length="934" mass="100217">MPHQSSRDWQDGPLTTAGPSFATPPPSSFASTPSGFSQRRRSSAAHVRPAAPPPNLPIPSVPAAPSPSQYGPAEDTQDEAPMYANGRGARSSSSIRPSPSPNLAAVVSFPHASSSHTPVATADYSVEDLSDPPPPSILHSSASRSTENNQDAAPERLQAPRDSREGEREHRVPSSRRALTRALELAREAVQLDSMNDNPEAAVQAYGRSVALLSEVMERVRRGEDSTDGRRRRRRSVAAQEEEVRRLQNIHDTYADRMNILSIIYSIPTVPYSTSTVYSALNESAPISPTASTSPSSDSSPQIPQSNNIPIDLQNYQYPDEQLRHDREFDSTEALSSAMFDDTNYSASISGLPYTSHHPYAAPYEPPAEHSAQPPVNRSSTLSRRARSSSTLPPAQPPPSDSLPPAPAPVLVEPVPDPQQRRLDARTRQRGESVGHSSVSANGLEALTEEHDEVLLDGSRQSFEEMYTVDTAHLVPDTPRNTKRDSHPLPPLPSPSTASPGTPRVPLPHRPPLSPRLANMSAPRPRGSSQLTTRSEFASQSQIINPSTNQGTIFQRRTAKSSAPPTPRSSSPADSTLSAGSAPAQRSAASSLPGATTPALPTGRARSSSQPGRRPSVIGDRALDQQRPPLPGSAVVNGVGGMRKSSVPSKLNPNSQPIQLSVQTDLPPPAGNASLIPPPPVFTGNLPTTPTSPLPPAAPTDPLLKPYHLMNLLRNTMTSPTGGYVTRRLHVPHEVWSQGGAKLSNILEKVRVVAILCSALEDLQVSSSEHFGAGNVCSGLALGIGSIGRKEADAWLAKLEEFSSVCDGVVTNFGKKLGVGEGFVLKKTTWGDKLTRSLDKFTNGKNLDSPAAYVRGLEKLFLHAQLLDEHTKAVLSQPAAPAYAAFPADIRTSTEQKLKRASEFFASVVLTFVIRDLSQLLDKYAKKCEKWLAE</sequence>
<feature type="compositionally biased region" description="Low complexity" evidence="1">
    <location>
        <begin position="378"/>
        <end position="393"/>
    </location>
</feature>
<feature type="region of interest" description="Disordered" evidence="1">
    <location>
        <begin position="360"/>
        <end position="445"/>
    </location>
</feature>
<dbReference type="Proteomes" id="UP001063166">
    <property type="component" value="Unassembled WGS sequence"/>
</dbReference>
<dbReference type="PANTHER" id="PTHR37327">
    <property type="entry name" value="CHROMOSOME 1, WHOLE GENOME SHOTGUN SEQUENCE"/>
    <property type="match status" value="1"/>
</dbReference>
<protein>
    <recommendedName>
        <fullName evidence="4">MIT domain-containing protein</fullName>
    </recommendedName>
</protein>
<dbReference type="EMBL" id="BRPK01000003">
    <property type="protein sequence ID" value="GLB36351.1"/>
    <property type="molecule type" value="Genomic_DNA"/>
</dbReference>
<feature type="compositionally biased region" description="Pro residues" evidence="1">
    <location>
        <begin position="50"/>
        <end position="65"/>
    </location>
</feature>
<dbReference type="OrthoDB" id="2245455at2759"/>
<feature type="compositionally biased region" description="Basic and acidic residues" evidence="1">
    <location>
        <begin position="419"/>
        <end position="433"/>
    </location>
</feature>
<feature type="region of interest" description="Disordered" evidence="1">
    <location>
        <begin position="472"/>
        <end position="695"/>
    </location>
</feature>
<feature type="compositionally biased region" description="Polar residues" evidence="1">
    <location>
        <begin position="138"/>
        <end position="151"/>
    </location>
</feature>
<gene>
    <name evidence="2" type="ORF">LshimejAT787_0306390</name>
</gene>
<name>A0A9P3PIE1_LYOSH</name>
<evidence type="ECO:0000313" key="2">
    <source>
        <dbReference type="EMBL" id="GLB36351.1"/>
    </source>
</evidence>
<feature type="compositionally biased region" description="Pro residues" evidence="1">
    <location>
        <begin position="503"/>
        <end position="514"/>
    </location>
</feature>
<organism evidence="2 3">
    <name type="scientific">Lyophyllum shimeji</name>
    <name type="common">Hon-shimeji</name>
    <name type="synonym">Tricholoma shimeji</name>
    <dbReference type="NCBI Taxonomy" id="47721"/>
    <lineage>
        <taxon>Eukaryota</taxon>
        <taxon>Fungi</taxon>
        <taxon>Dikarya</taxon>
        <taxon>Basidiomycota</taxon>
        <taxon>Agaricomycotina</taxon>
        <taxon>Agaricomycetes</taxon>
        <taxon>Agaricomycetidae</taxon>
        <taxon>Agaricales</taxon>
        <taxon>Tricholomatineae</taxon>
        <taxon>Lyophyllaceae</taxon>
        <taxon>Lyophyllum</taxon>
    </lineage>
</organism>
<accession>A0A9P3PIE1</accession>
<feature type="region of interest" description="Disordered" evidence="1">
    <location>
        <begin position="1"/>
        <end position="177"/>
    </location>
</feature>
<comment type="caution">
    <text evidence="2">The sequence shown here is derived from an EMBL/GenBank/DDBJ whole genome shotgun (WGS) entry which is preliminary data.</text>
</comment>
<evidence type="ECO:0000256" key="1">
    <source>
        <dbReference type="SAM" id="MobiDB-lite"/>
    </source>
</evidence>
<dbReference type="AlphaFoldDB" id="A0A9P3PIE1"/>
<evidence type="ECO:0008006" key="4">
    <source>
        <dbReference type="Google" id="ProtNLM"/>
    </source>
</evidence>
<feature type="region of interest" description="Disordered" evidence="1">
    <location>
        <begin position="286"/>
        <end position="310"/>
    </location>
</feature>
<reference evidence="2" key="1">
    <citation type="submission" date="2022-07" db="EMBL/GenBank/DDBJ databases">
        <title>The genome of Lyophyllum shimeji provides insight into the initial evolution of ectomycorrhizal fungal genome.</title>
        <authorList>
            <person name="Kobayashi Y."/>
            <person name="Shibata T."/>
            <person name="Hirakawa H."/>
            <person name="Shigenobu S."/>
            <person name="Nishiyama T."/>
            <person name="Yamada A."/>
            <person name="Hasebe M."/>
            <person name="Kawaguchi M."/>
        </authorList>
    </citation>
    <scope>NUCLEOTIDE SEQUENCE</scope>
    <source>
        <strain evidence="2">AT787</strain>
    </source>
</reference>